<dbReference type="Proteomes" id="UP000299290">
    <property type="component" value="Unassembled WGS sequence"/>
</dbReference>
<dbReference type="Pfam" id="PF13561">
    <property type="entry name" value="adh_short_C2"/>
    <property type="match status" value="1"/>
</dbReference>
<dbReference type="EMBL" id="BJHV01000001">
    <property type="protein sequence ID" value="GDY48732.1"/>
    <property type="molecule type" value="Genomic_DNA"/>
</dbReference>
<evidence type="ECO:0000313" key="1">
    <source>
        <dbReference type="EMBL" id="GDY48732.1"/>
    </source>
</evidence>
<dbReference type="InterPro" id="IPR036291">
    <property type="entry name" value="NAD(P)-bd_dom_sf"/>
</dbReference>
<organism evidence="1 2">
    <name type="scientific">Streptomyces antimycoticus</name>
    <dbReference type="NCBI Taxonomy" id="68175"/>
    <lineage>
        <taxon>Bacteria</taxon>
        <taxon>Bacillati</taxon>
        <taxon>Actinomycetota</taxon>
        <taxon>Actinomycetes</taxon>
        <taxon>Kitasatosporales</taxon>
        <taxon>Streptomycetaceae</taxon>
        <taxon>Streptomyces</taxon>
        <taxon>Streptomyces violaceusniger group</taxon>
    </lineage>
</organism>
<evidence type="ECO:0008006" key="3">
    <source>
        <dbReference type="Google" id="ProtNLM"/>
    </source>
</evidence>
<accession>A0A4D4KJP8</accession>
<name>A0A4D4KJP8_9ACTN</name>
<proteinExistence type="predicted"/>
<reference evidence="1 2" key="1">
    <citation type="journal article" date="2020" name="Int. J. Syst. Evol. Microbiol.">
        <title>Reclassification of Streptomyces castelarensis and Streptomyces sporoclivatus as later heterotypic synonyms of Streptomyces antimycoticus.</title>
        <authorList>
            <person name="Komaki H."/>
            <person name="Tamura T."/>
        </authorList>
    </citation>
    <scope>NUCLEOTIDE SEQUENCE [LARGE SCALE GENOMIC DNA]</scope>
    <source>
        <strain evidence="1 2">NBRC 12839</strain>
    </source>
</reference>
<evidence type="ECO:0000313" key="2">
    <source>
        <dbReference type="Proteomes" id="UP000299290"/>
    </source>
</evidence>
<keyword evidence="2" id="KW-1185">Reference proteome</keyword>
<dbReference type="AlphaFoldDB" id="A0A4D4KJP8"/>
<sequence>MTAFVGMAAPHEAFPSDADVVETVKDTYRSTNPMQRVGTSEEVSAAVAYLAFSTTFSTGTEFPVDGGLRNSRCPDRT</sequence>
<dbReference type="Gene3D" id="3.40.50.720">
    <property type="entry name" value="NAD(P)-binding Rossmann-like Domain"/>
    <property type="match status" value="1"/>
</dbReference>
<dbReference type="SUPFAM" id="SSF51735">
    <property type="entry name" value="NAD(P)-binding Rossmann-fold domains"/>
    <property type="match status" value="1"/>
</dbReference>
<protein>
    <recommendedName>
        <fullName evidence="3">SDR family oxidoreductase</fullName>
    </recommendedName>
</protein>
<dbReference type="InterPro" id="IPR002347">
    <property type="entry name" value="SDR_fam"/>
</dbReference>
<gene>
    <name evidence="1" type="ORF">SANT12839_096140</name>
</gene>
<comment type="caution">
    <text evidence="1">The sequence shown here is derived from an EMBL/GenBank/DDBJ whole genome shotgun (WGS) entry which is preliminary data.</text>
</comment>